<evidence type="ECO:0000256" key="1">
    <source>
        <dbReference type="SAM" id="MobiDB-lite"/>
    </source>
</evidence>
<dbReference type="EMBL" id="CAEX01002945">
    <property type="protein sequence ID" value="CCD19229.1"/>
    <property type="molecule type" value="Genomic_DNA"/>
</dbReference>
<feature type="region of interest" description="Disordered" evidence="1">
    <location>
        <begin position="286"/>
        <end position="318"/>
    </location>
</feature>
<dbReference type="AlphaFoldDB" id="F9WNV8"/>
<feature type="compositionally biased region" description="Low complexity" evidence="1">
    <location>
        <begin position="286"/>
        <end position="297"/>
    </location>
</feature>
<proteinExistence type="predicted"/>
<protein>
    <submittedName>
        <fullName evidence="2">Uncharacterized protein</fullName>
    </submittedName>
</protein>
<reference evidence="2 3" key="1">
    <citation type="journal article" date="2012" name="Proc. Natl. Acad. Sci. U.S.A.">
        <title>Antigenic diversity is generated by distinct evolutionary mechanisms in African trypanosome species.</title>
        <authorList>
            <person name="Jackson A.P."/>
            <person name="Berry A."/>
            <person name="Aslett M."/>
            <person name="Allison H.C."/>
            <person name="Burton P."/>
            <person name="Vavrova-Anderson J."/>
            <person name="Brown R."/>
            <person name="Browne H."/>
            <person name="Corton N."/>
            <person name="Hauser H."/>
            <person name="Gamble J."/>
            <person name="Gilderthorp R."/>
            <person name="Marcello L."/>
            <person name="McQuillan J."/>
            <person name="Otto T.D."/>
            <person name="Quail M.A."/>
            <person name="Sanders M.J."/>
            <person name="van Tonder A."/>
            <person name="Ginger M.L."/>
            <person name="Field M.C."/>
            <person name="Barry J.D."/>
            <person name="Hertz-Fowler C."/>
            <person name="Berriman M."/>
        </authorList>
    </citation>
    <scope>NUCLEOTIDE SEQUENCE</scope>
    <source>
        <strain evidence="2 3">Y486</strain>
    </source>
</reference>
<dbReference type="Proteomes" id="UP000009027">
    <property type="component" value="Unassembled WGS sequence"/>
</dbReference>
<name>F9WNV8_TRYVY</name>
<evidence type="ECO:0000313" key="2">
    <source>
        <dbReference type="EMBL" id="CCD19229.1"/>
    </source>
</evidence>
<gene>
    <name evidence="2" type="ORF">TvY486_0019205</name>
</gene>
<organism evidence="2 3">
    <name type="scientific">Trypanosoma vivax (strain Y486)</name>
    <dbReference type="NCBI Taxonomy" id="1055687"/>
    <lineage>
        <taxon>Eukaryota</taxon>
        <taxon>Discoba</taxon>
        <taxon>Euglenozoa</taxon>
        <taxon>Kinetoplastea</taxon>
        <taxon>Metakinetoplastina</taxon>
        <taxon>Trypanosomatida</taxon>
        <taxon>Trypanosomatidae</taxon>
        <taxon>Trypanosoma</taxon>
        <taxon>Duttonella</taxon>
    </lineage>
</organism>
<keyword evidence="3" id="KW-1185">Reference proteome</keyword>
<sequence>MAVHHQHRRRQRRWRVYRLHQVPARRIRGQQLRHILLPSTQRVSASTFLRQRIPPPFFLLLLSHLAQLRQLRRPKRRHHTLALGNRPLCGHPDASRHRLVQLIHALGRPLHYSEYKLVAQFSTLVSVRMFHAYDARACLEGPIASRPVPTRTSNVIQYWPVSGLSVDFQLEISQSLRKVMSGDESAAVRGCRLVADPALAIDRSFCTHQSTMHSLLSSLGPNGSHNAWCELTTAPAANGPLAPSKVSSDSLEASAFLGKYADVTVRLTLAENLSVTVALSGTFFSSTPTSTPTPSLTKIGAPPREASSPATRAGIHLF</sequence>
<dbReference type="VEuPathDB" id="TriTrypDB:TvY486_0019205"/>
<accession>F9WNV8</accession>
<evidence type="ECO:0000313" key="3">
    <source>
        <dbReference type="Proteomes" id="UP000009027"/>
    </source>
</evidence>